<proteinExistence type="predicted"/>
<reference evidence="2 4" key="1">
    <citation type="submission" date="2017-01" db="EMBL/GenBank/DDBJ databases">
        <authorList>
            <person name="Varghese N."/>
            <person name="Submissions S."/>
        </authorList>
    </citation>
    <scope>NUCLEOTIDE SEQUENCE [LARGE SCALE GENOMIC DNA]</scope>
    <source>
        <strain evidence="2 4">DSM 18447</strain>
    </source>
</reference>
<dbReference type="AlphaFoldDB" id="A0AA46A4C6"/>
<name>A0AA46A4C6_9RHOB</name>
<reference evidence="3 5" key="2">
    <citation type="submission" date="2021-01" db="EMBL/GenBank/DDBJ databases">
        <title>Biogeographic distribution of Paracoccus.</title>
        <authorList>
            <person name="Hollensteiner J."/>
            <person name="Leineberger J."/>
            <person name="Brinkhoff T."/>
            <person name="Daniel R."/>
        </authorList>
    </citation>
    <scope>NUCLEOTIDE SEQUENCE [LARGE SCALE GENOMIC DNA]</scope>
    <source>
        <strain evidence="3 5">DSM 18447</strain>
    </source>
</reference>
<accession>A0AA46A4C6</accession>
<dbReference type="Pfam" id="PF08808">
    <property type="entry name" value="RES"/>
    <property type="match status" value="1"/>
</dbReference>
<evidence type="ECO:0000313" key="2">
    <source>
        <dbReference type="EMBL" id="SIS59125.1"/>
    </source>
</evidence>
<keyword evidence="5" id="KW-1185">Reference proteome</keyword>
<protein>
    <submittedName>
        <fullName evidence="2">RES domain-containing protein</fullName>
    </submittedName>
    <submittedName>
        <fullName evidence="3">RES family NAD+ phosphorylase</fullName>
    </submittedName>
</protein>
<evidence type="ECO:0000313" key="3">
    <source>
        <dbReference type="EMBL" id="WCR03758.1"/>
    </source>
</evidence>
<dbReference type="SMART" id="SM00953">
    <property type="entry name" value="RES"/>
    <property type="match status" value="1"/>
</dbReference>
<dbReference type="RefSeq" id="WP_076522791.1">
    <property type="nucleotide sequence ID" value="NZ_CP067140.1"/>
</dbReference>
<evidence type="ECO:0000313" key="5">
    <source>
        <dbReference type="Proteomes" id="UP001215549"/>
    </source>
</evidence>
<dbReference type="Proteomes" id="UP000186216">
    <property type="component" value="Unassembled WGS sequence"/>
</dbReference>
<feature type="domain" description="RES" evidence="1">
    <location>
        <begin position="179"/>
        <end position="318"/>
    </location>
</feature>
<dbReference type="EMBL" id="FTOU01000001">
    <property type="protein sequence ID" value="SIS59125.1"/>
    <property type="molecule type" value="Genomic_DNA"/>
</dbReference>
<evidence type="ECO:0000313" key="4">
    <source>
        <dbReference type="Proteomes" id="UP000186216"/>
    </source>
</evidence>
<gene>
    <name evidence="3" type="ORF">JHX88_03035</name>
    <name evidence="2" type="ORF">SAMN05421772_101684</name>
</gene>
<organism evidence="2 4">
    <name type="scientific">Paracoccus saliphilus</name>
    <dbReference type="NCBI Taxonomy" id="405559"/>
    <lineage>
        <taxon>Bacteria</taxon>
        <taxon>Pseudomonadati</taxon>
        <taxon>Pseudomonadota</taxon>
        <taxon>Alphaproteobacteria</taxon>
        <taxon>Rhodobacterales</taxon>
        <taxon>Paracoccaceae</taxon>
        <taxon>Paracoccus</taxon>
    </lineage>
</organism>
<dbReference type="Proteomes" id="UP001215549">
    <property type="component" value="Chromosome"/>
</dbReference>
<sequence length="333" mass="37469">MSSSSPTHPLDEAAFEDVFLQELDSWFSADIACCERCNEKFLKIWPAAYTADSEEFQRNQIQLDTFYDGSRISAFYSKEQFERLAQEMDCPRCGEKLGYTLYPYELPFDVTLEFEDNIASIHAIANETPFLLLKNEFAQEILQALEALSQSTNTTTMPSSLYRARGLEGLREVSVDQFDFADPKYVGEGRYNHAGQPVLYLGDSKETCFHELRGVNCAVAEIAFDSDLKVLDLATPYDSHQNQSDLLNALAFSALLSTPQEEMGYKKPAYVFSRFVADCARSAGFEAIRYPSTRASAQAYNLVILNTDFSIGNRSRLVGLCLFDGQITRTVEV</sequence>
<dbReference type="EMBL" id="CP067140">
    <property type="protein sequence ID" value="WCR03758.1"/>
    <property type="molecule type" value="Genomic_DNA"/>
</dbReference>
<evidence type="ECO:0000259" key="1">
    <source>
        <dbReference type="SMART" id="SM00953"/>
    </source>
</evidence>
<dbReference type="InterPro" id="IPR014914">
    <property type="entry name" value="RES_dom"/>
</dbReference>